<protein>
    <submittedName>
        <fullName evidence="1">Uncharacterized protein</fullName>
    </submittedName>
</protein>
<organism evidence="1 2">
    <name type="scientific">Tothia fuscella</name>
    <dbReference type="NCBI Taxonomy" id="1048955"/>
    <lineage>
        <taxon>Eukaryota</taxon>
        <taxon>Fungi</taxon>
        <taxon>Dikarya</taxon>
        <taxon>Ascomycota</taxon>
        <taxon>Pezizomycotina</taxon>
        <taxon>Dothideomycetes</taxon>
        <taxon>Pleosporomycetidae</taxon>
        <taxon>Venturiales</taxon>
        <taxon>Cylindrosympodiaceae</taxon>
        <taxon>Tothia</taxon>
    </lineage>
</organism>
<sequence>MSKFKGTVAQQLVAPGPAQKWEQNSLQKLMGHFSVFPDHVKAIGSYQGMHFEMRDYMHGDESNETLSEADSEDLVPSDLRRIEVEEEFLDLDVVLLADGLEGVHENGDLEDESTEGLSEVAESECAQENGREEDAEMGNCTKTEHESDMTNFTARLAAYFISLEPGRLESERLELANRS</sequence>
<dbReference type="Proteomes" id="UP000800235">
    <property type="component" value="Unassembled WGS sequence"/>
</dbReference>
<gene>
    <name evidence="1" type="ORF">EJ08DRAFT_131702</name>
</gene>
<name>A0A9P4NWC0_9PEZI</name>
<comment type="caution">
    <text evidence="1">The sequence shown here is derived from an EMBL/GenBank/DDBJ whole genome shotgun (WGS) entry which is preliminary data.</text>
</comment>
<evidence type="ECO:0000313" key="2">
    <source>
        <dbReference type="Proteomes" id="UP000800235"/>
    </source>
</evidence>
<dbReference type="AlphaFoldDB" id="A0A9P4NWC0"/>
<dbReference type="EMBL" id="MU007026">
    <property type="protein sequence ID" value="KAF2432404.1"/>
    <property type="molecule type" value="Genomic_DNA"/>
</dbReference>
<keyword evidence="2" id="KW-1185">Reference proteome</keyword>
<proteinExistence type="predicted"/>
<accession>A0A9P4NWC0</accession>
<evidence type="ECO:0000313" key="1">
    <source>
        <dbReference type="EMBL" id="KAF2432404.1"/>
    </source>
</evidence>
<reference evidence="1" key="1">
    <citation type="journal article" date="2020" name="Stud. Mycol.">
        <title>101 Dothideomycetes genomes: a test case for predicting lifestyles and emergence of pathogens.</title>
        <authorList>
            <person name="Haridas S."/>
            <person name="Albert R."/>
            <person name="Binder M."/>
            <person name="Bloem J."/>
            <person name="Labutti K."/>
            <person name="Salamov A."/>
            <person name="Andreopoulos B."/>
            <person name="Baker S."/>
            <person name="Barry K."/>
            <person name="Bills G."/>
            <person name="Bluhm B."/>
            <person name="Cannon C."/>
            <person name="Castanera R."/>
            <person name="Culley D."/>
            <person name="Daum C."/>
            <person name="Ezra D."/>
            <person name="Gonzalez J."/>
            <person name="Henrissat B."/>
            <person name="Kuo A."/>
            <person name="Liang C."/>
            <person name="Lipzen A."/>
            <person name="Lutzoni F."/>
            <person name="Magnuson J."/>
            <person name="Mondo S."/>
            <person name="Nolan M."/>
            <person name="Ohm R."/>
            <person name="Pangilinan J."/>
            <person name="Park H.-J."/>
            <person name="Ramirez L."/>
            <person name="Alfaro M."/>
            <person name="Sun H."/>
            <person name="Tritt A."/>
            <person name="Yoshinaga Y."/>
            <person name="Zwiers L.-H."/>
            <person name="Turgeon B."/>
            <person name="Goodwin S."/>
            <person name="Spatafora J."/>
            <person name="Crous P."/>
            <person name="Grigoriev I."/>
        </authorList>
    </citation>
    <scope>NUCLEOTIDE SEQUENCE</scope>
    <source>
        <strain evidence="1">CBS 130266</strain>
    </source>
</reference>